<accession>A0A6N3FBW3</accession>
<keyword evidence="9" id="KW-0055">Arginine biosynthesis</keyword>
<dbReference type="AlphaFoldDB" id="A0A6N3FBW3"/>
<dbReference type="Gene3D" id="1.10.10.10">
    <property type="entry name" value="Winged helix-like DNA-binding domain superfamily/Winged helix DNA-binding domain"/>
    <property type="match status" value="1"/>
</dbReference>
<feature type="domain" description="Arginine repressor DNA-binding" evidence="10">
    <location>
        <begin position="3"/>
        <end position="67"/>
    </location>
</feature>
<keyword evidence="9" id="KW-0678">Repressor</keyword>
<evidence type="ECO:0000256" key="2">
    <source>
        <dbReference type="ARBA" id="ARBA00005040"/>
    </source>
</evidence>
<dbReference type="SUPFAM" id="SSF55252">
    <property type="entry name" value="C-terminal domain of arginine repressor"/>
    <property type="match status" value="1"/>
</dbReference>
<evidence type="ECO:0000256" key="3">
    <source>
        <dbReference type="ARBA" id="ARBA00008316"/>
    </source>
</evidence>
<dbReference type="Pfam" id="PF01316">
    <property type="entry name" value="Arg_repressor"/>
    <property type="match status" value="1"/>
</dbReference>
<keyword evidence="8 9" id="KW-0804">Transcription</keyword>
<dbReference type="Gene3D" id="3.30.1360.40">
    <property type="match status" value="1"/>
</dbReference>
<keyword evidence="9" id="KW-0028">Amino-acid biosynthesis</keyword>
<evidence type="ECO:0000256" key="4">
    <source>
        <dbReference type="ARBA" id="ARBA00021148"/>
    </source>
</evidence>
<dbReference type="PRINTS" id="PR01467">
    <property type="entry name" value="ARGREPRESSOR"/>
</dbReference>
<dbReference type="GO" id="GO:0003677">
    <property type="term" value="F:DNA binding"/>
    <property type="evidence" value="ECO:0007669"/>
    <property type="project" value="UniProtKB-KW"/>
</dbReference>
<dbReference type="PANTHER" id="PTHR34471">
    <property type="entry name" value="ARGININE REPRESSOR"/>
    <property type="match status" value="1"/>
</dbReference>
<evidence type="ECO:0000313" key="12">
    <source>
        <dbReference type="EMBL" id="VYU49607.1"/>
    </source>
</evidence>
<evidence type="ECO:0000256" key="8">
    <source>
        <dbReference type="ARBA" id="ARBA00023163"/>
    </source>
</evidence>
<comment type="pathway">
    <text evidence="2 9">Amino-acid biosynthesis; L-arginine biosynthesis [regulation].</text>
</comment>
<dbReference type="PANTHER" id="PTHR34471:SF1">
    <property type="entry name" value="ARGININE REPRESSOR"/>
    <property type="match status" value="1"/>
</dbReference>
<dbReference type="InterPro" id="IPR020899">
    <property type="entry name" value="Arg_repress_C"/>
</dbReference>
<reference evidence="12" key="1">
    <citation type="submission" date="2019-11" db="EMBL/GenBank/DDBJ databases">
        <authorList>
            <person name="Feng L."/>
        </authorList>
    </citation>
    <scope>NUCLEOTIDE SEQUENCE</scope>
    <source>
        <strain evidence="12">PclaraLFYP37</strain>
    </source>
</reference>
<dbReference type="RefSeq" id="WP_008616607.1">
    <property type="nucleotide sequence ID" value="NZ_AP025941.1"/>
</dbReference>
<dbReference type="EMBL" id="CACRUT010000018">
    <property type="protein sequence ID" value="VYU49607.1"/>
    <property type="molecule type" value="Genomic_DNA"/>
</dbReference>
<dbReference type="GO" id="GO:0051259">
    <property type="term" value="P:protein complex oligomerization"/>
    <property type="evidence" value="ECO:0007669"/>
    <property type="project" value="InterPro"/>
</dbReference>
<dbReference type="HAMAP" id="MF_00173">
    <property type="entry name" value="Arg_repressor"/>
    <property type="match status" value="1"/>
</dbReference>
<evidence type="ECO:0000259" key="11">
    <source>
        <dbReference type="Pfam" id="PF02863"/>
    </source>
</evidence>
<proteinExistence type="inferred from homology"/>
<dbReference type="InterPro" id="IPR036251">
    <property type="entry name" value="Arg_repress_C_sf"/>
</dbReference>
<dbReference type="GO" id="GO:1900079">
    <property type="term" value="P:regulation of arginine biosynthetic process"/>
    <property type="evidence" value="ECO:0007669"/>
    <property type="project" value="UniProtKB-UniRule"/>
</dbReference>
<feature type="domain" description="Arginine repressor C-terminal" evidence="11">
    <location>
        <begin position="90"/>
        <end position="150"/>
    </location>
</feature>
<keyword evidence="7 9" id="KW-0238">DNA-binding</keyword>
<dbReference type="InterPro" id="IPR036390">
    <property type="entry name" value="WH_DNA-bd_sf"/>
</dbReference>
<dbReference type="UniPathway" id="UPA00068"/>
<dbReference type="InterPro" id="IPR020900">
    <property type="entry name" value="Arg_repress_DNA-bd"/>
</dbReference>
<evidence type="ECO:0000256" key="7">
    <source>
        <dbReference type="ARBA" id="ARBA00023125"/>
    </source>
</evidence>
<name>A0A6N3FBW3_9BACT</name>
<dbReference type="SUPFAM" id="SSF46785">
    <property type="entry name" value="Winged helix' DNA-binding domain"/>
    <property type="match status" value="1"/>
</dbReference>
<dbReference type="GO" id="GO:0034618">
    <property type="term" value="F:arginine binding"/>
    <property type="evidence" value="ECO:0007669"/>
    <property type="project" value="InterPro"/>
</dbReference>
<evidence type="ECO:0000256" key="9">
    <source>
        <dbReference type="HAMAP-Rule" id="MF_00173"/>
    </source>
</evidence>
<dbReference type="GeneID" id="93555917"/>
<protein>
    <recommendedName>
        <fullName evidence="4 9">Arginine repressor</fullName>
    </recommendedName>
</protein>
<comment type="subcellular location">
    <subcellularLocation>
        <location evidence="1 9">Cytoplasm</location>
    </subcellularLocation>
</comment>
<comment type="function">
    <text evidence="9">Regulates arginine biosynthesis genes.</text>
</comment>
<evidence type="ECO:0000259" key="10">
    <source>
        <dbReference type="Pfam" id="PF01316"/>
    </source>
</evidence>
<evidence type="ECO:0000256" key="6">
    <source>
        <dbReference type="ARBA" id="ARBA00023015"/>
    </source>
</evidence>
<sequence>MRNKDSRLEAIKMVVSAQDISSQEELLRELKKVGFKLTQATLSRDLKQLKVAKATNASGKYVYVLPASPLYRRVSDTHLTASAVHQAGALSVKFSGNLAVVHTLPGHASHIAYDIDNKRFEEILGTLAGDDTIILVLAEGVSSELALRRLAEVIPDIQ</sequence>
<dbReference type="GO" id="GO:0005737">
    <property type="term" value="C:cytoplasm"/>
    <property type="evidence" value="ECO:0007669"/>
    <property type="project" value="UniProtKB-SubCell"/>
</dbReference>
<keyword evidence="6 9" id="KW-0805">Transcription regulation</keyword>
<comment type="similarity">
    <text evidence="3 9">Belongs to the ArgR family.</text>
</comment>
<dbReference type="InterPro" id="IPR001669">
    <property type="entry name" value="Arg_repress"/>
</dbReference>
<dbReference type="InterPro" id="IPR036388">
    <property type="entry name" value="WH-like_DNA-bd_sf"/>
</dbReference>
<organism evidence="12">
    <name type="scientific">Paraprevotella clara</name>
    <dbReference type="NCBI Taxonomy" id="454154"/>
    <lineage>
        <taxon>Bacteria</taxon>
        <taxon>Pseudomonadati</taxon>
        <taxon>Bacteroidota</taxon>
        <taxon>Bacteroidia</taxon>
        <taxon>Bacteroidales</taxon>
        <taxon>Prevotellaceae</taxon>
        <taxon>Paraprevotella</taxon>
    </lineage>
</organism>
<evidence type="ECO:0000256" key="1">
    <source>
        <dbReference type="ARBA" id="ARBA00004496"/>
    </source>
</evidence>
<dbReference type="GO" id="GO:0003700">
    <property type="term" value="F:DNA-binding transcription factor activity"/>
    <property type="evidence" value="ECO:0007669"/>
    <property type="project" value="UniProtKB-UniRule"/>
</dbReference>
<keyword evidence="5 9" id="KW-0963">Cytoplasm</keyword>
<evidence type="ECO:0000256" key="5">
    <source>
        <dbReference type="ARBA" id="ARBA00022490"/>
    </source>
</evidence>
<gene>
    <name evidence="9 12" type="primary">argR</name>
    <name evidence="12" type="ORF">PCLFYP37_03122</name>
</gene>
<dbReference type="GO" id="GO:0006526">
    <property type="term" value="P:L-arginine biosynthetic process"/>
    <property type="evidence" value="ECO:0007669"/>
    <property type="project" value="UniProtKB-UniPathway"/>
</dbReference>
<dbReference type="Pfam" id="PF02863">
    <property type="entry name" value="Arg_repressor_C"/>
    <property type="match status" value="1"/>
</dbReference>